<keyword evidence="2" id="KW-1185">Reference proteome</keyword>
<accession>A0A1C7MB77</accession>
<sequence>MNSQTTLQDLLQAEFSPLLDTSLIAAIVADHVSDGHTNVSGILPQTLQGIRTVLCELAAEAERDYQTRMLSWDFLNSTHPPTPSQTRRQARMIFSPLAVLRVLHPALIPQTSKLKSALDGFGGDTEDIDMAAVVEGLLTSEYLRELEERGLCGLDGVEIPQYEAPWQIVEGKKKPPEIYEETSDNYYACRCPPEAARAYCINVHACCTA</sequence>
<evidence type="ECO:0000313" key="1">
    <source>
        <dbReference type="EMBL" id="OBZ74145.1"/>
    </source>
</evidence>
<reference evidence="1 2" key="1">
    <citation type="submission" date="2016-03" db="EMBL/GenBank/DDBJ databases">
        <title>Whole genome sequencing of Grifola frondosa 9006-11.</title>
        <authorList>
            <person name="Min B."/>
            <person name="Park H."/>
            <person name="Kim J.-G."/>
            <person name="Cho H."/>
            <person name="Oh Y.-L."/>
            <person name="Kong W.-S."/>
            <person name="Choi I.-G."/>
        </authorList>
    </citation>
    <scope>NUCLEOTIDE SEQUENCE [LARGE SCALE GENOMIC DNA]</scope>
    <source>
        <strain evidence="1 2">9006-11</strain>
    </source>
</reference>
<dbReference type="Proteomes" id="UP000092993">
    <property type="component" value="Unassembled WGS sequence"/>
</dbReference>
<dbReference type="EMBL" id="LUGG01000006">
    <property type="protein sequence ID" value="OBZ74145.1"/>
    <property type="molecule type" value="Genomic_DNA"/>
</dbReference>
<comment type="caution">
    <text evidence="1">The sequence shown here is derived from an EMBL/GenBank/DDBJ whole genome shotgun (WGS) entry which is preliminary data.</text>
</comment>
<organism evidence="1 2">
    <name type="scientific">Grifola frondosa</name>
    <name type="common">Maitake</name>
    <name type="synonym">Polyporus frondosus</name>
    <dbReference type="NCBI Taxonomy" id="5627"/>
    <lineage>
        <taxon>Eukaryota</taxon>
        <taxon>Fungi</taxon>
        <taxon>Dikarya</taxon>
        <taxon>Basidiomycota</taxon>
        <taxon>Agaricomycotina</taxon>
        <taxon>Agaricomycetes</taxon>
        <taxon>Polyporales</taxon>
        <taxon>Grifolaceae</taxon>
        <taxon>Grifola</taxon>
    </lineage>
</organism>
<dbReference type="STRING" id="5627.A0A1C7MB77"/>
<protein>
    <submittedName>
        <fullName evidence="1">Uncharacterized protein</fullName>
    </submittedName>
</protein>
<evidence type="ECO:0000313" key="2">
    <source>
        <dbReference type="Proteomes" id="UP000092993"/>
    </source>
</evidence>
<gene>
    <name evidence="1" type="ORF">A0H81_05929</name>
</gene>
<dbReference type="OrthoDB" id="4080456at2759"/>
<dbReference type="AlphaFoldDB" id="A0A1C7MB77"/>
<name>A0A1C7MB77_GRIFR</name>
<proteinExistence type="predicted"/>